<reference evidence="1" key="1">
    <citation type="journal article" date="2014" name="Int. J. Syst. Evol. Microbiol.">
        <title>Complete genome sequence of Corynebacterium casei LMG S-19264T (=DSM 44701T), isolated from a smear-ripened cheese.</title>
        <authorList>
            <consortium name="US DOE Joint Genome Institute (JGI-PGF)"/>
            <person name="Walter F."/>
            <person name="Albersmeier A."/>
            <person name="Kalinowski J."/>
            <person name="Ruckert C."/>
        </authorList>
    </citation>
    <scope>NUCLEOTIDE SEQUENCE</scope>
    <source>
        <strain evidence="1">CGMCC 1.15179</strain>
    </source>
</reference>
<dbReference type="InterPro" id="IPR009910">
    <property type="entry name" value="DUF1450"/>
</dbReference>
<sequence length="86" mass="9812">MRPMVEFCLNRLTPDVIKIKEELEQDPELDVLETSCLGNCEICAQTPYAMVNGEVVTGKDGEELLRNIRRAIEKQQSDFDDLLDLL</sequence>
<organism evidence="1 2">
    <name type="scientific">Marinithermofilum abyssi</name>
    <dbReference type="NCBI Taxonomy" id="1571185"/>
    <lineage>
        <taxon>Bacteria</taxon>
        <taxon>Bacillati</taxon>
        <taxon>Bacillota</taxon>
        <taxon>Bacilli</taxon>
        <taxon>Bacillales</taxon>
        <taxon>Thermoactinomycetaceae</taxon>
        <taxon>Marinithermofilum</taxon>
    </lineage>
</organism>
<evidence type="ECO:0000313" key="2">
    <source>
        <dbReference type="Proteomes" id="UP000625210"/>
    </source>
</evidence>
<dbReference type="Proteomes" id="UP000625210">
    <property type="component" value="Unassembled WGS sequence"/>
</dbReference>
<dbReference type="AlphaFoldDB" id="A0A8J2YBS0"/>
<gene>
    <name evidence="1" type="ORF">GCM10011571_05080</name>
</gene>
<dbReference type="RefSeq" id="WP_188646356.1">
    <property type="nucleotide sequence ID" value="NZ_BMHQ01000002.1"/>
</dbReference>
<proteinExistence type="predicted"/>
<protein>
    <submittedName>
        <fullName evidence="1">UPF0349 protein</fullName>
    </submittedName>
</protein>
<name>A0A8J2YBS0_9BACL</name>
<evidence type="ECO:0000313" key="1">
    <source>
        <dbReference type="EMBL" id="GGE06902.1"/>
    </source>
</evidence>
<comment type="caution">
    <text evidence="1">The sequence shown here is derived from an EMBL/GenBank/DDBJ whole genome shotgun (WGS) entry which is preliminary data.</text>
</comment>
<dbReference type="EMBL" id="BMHQ01000002">
    <property type="protein sequence ID" value="GGE06902.1"/>
    <property type="molecule type" value="Genomic_DNA"/>
</dbReference>
<dbReference type="Pfam" id="PF07293">
    <property type="entry name" value="DUF1450"/>
    <property type="match status" value="1"/>
</dbReference>
<keyword evidence="2" id="KW-1185">Reference proteome</keyword>
<accession>A0A8J2YBS0</accession>
<dbReference type="Gene3D" id="3.40.30.10">
    <property type="entry name" value="Glutaredoxin"/>
    <property type="match status" value="1"/>
</dbReference>
<reference evidence="1" key="2">
    <citation type="submission" date="2020-09" db="EMBL/GenBank/DDBJ databases">
        <authorList>
            <person name="Sun Q."/>
            <person name="Zhou Y."/>
        </authorList>
    </citation>
    <scope>NUCLEOTIDE SEQUENCE</scope>
    <source>
        <strain evidence="1">CGMCC 1.15179</strain>
    </source>
</reference>